<dbReference type="PROSITE" id="PS00032">
    <property type="entry name" value="ANTENNAPEDIA"/>
    <property type="match status" value="1"/>
</dbReference>
<feature type="region of interest" description="Disordered" evidence="10">
    <location>
        <begin position="327"/>
        <end position="354"/>
    </location>
</feature>
<evidence type="ECO:0000256" key="7">
    <source>
        <dbReference type="PROSITE-ProRule" id="PRU00108"/>
    </source>
</evidence>
<evidence type="ECO:0000256" key="6">
    <source>
        <dbReference type="ARBA" id="ARBA00023242"/>
    </source>
</evidence>
<dbReference type="GO" id="GO:0000981">
    <property type="term" value="F:DNA-binding transcription factor activity, RNA polymerase II-specific"/>
    <property type="evidence" value="ECO:0007669"/>
    <property type="project" value="InterPro"/>
</dbReference>
<evidence type="ECO:0000256" key="1">
    <source>
        <dbReference type="ARBA" id="ARBA00004123"/>
    </source>
</evidence>
<keyword evidence="4 7" id="KW-0238">DNA-binding</keyword>
<dbReference type="InterPro" id="IPR020479">
    <property type="entry name" value="HD_metazoa"/>
</dbReference>
<dbReference type="InterPro" id="IPR009057">
    <property type="entry name" value="Homeodomain-like_sf"/>
</dbReference>
<evidence type="ECO:0000256" key="9">
    <source>
        <dbReference type="RuleBase" id="RU004442"/>
    </source>
</evidence>
<comment type="subcellular location">
    <subcellularLocation>
        <location evidence="1 7 8">Nucleus</location>
    </subcellularLocation>
</comment>
<dbReference type="Pfam" id="PF00046">
    <property type="entry name" value="Homeodomain"/>
    <property type="match status" value="1"/>
</dbReference>
<dbReference type="AlphaFoldDB" id="A0A6A4XBH0"/>
<feature type="region of interest" description="Disordered" evidence="10">
    <location>
        <begin position="221"/>
        <end position="259"/>
    </location>
</feature>
<keyword evidence="6 7" id="KW-0539">Nucleus</keyword>
<keyword evidence="13" id="KW-1185">Reference proteome</keyword>
<dbReference type="InterPro" id="IPR017995">
    <property type="entry name" value="Homeobox_antennapedia"/>
</dbReference>
<dbReference type="PRINTS" id="PR00024">
    <property type="entry name" value="HOMEOBOX"/>
</dbReference>
<dbReference type="InterPro" id="IPR001356">
    <property type="entry name" value="HD"/>
</dbReference>
<sequence>MNLGRRGAAVWLVRVREDRALCRALPVLPSDTLGYPEPACVVLQSRVVRACPELAMPNTTYTNNNYQLPVSAAEMGAAEYGHPAHPAQVAAPHCDARGYYQPMEPPPPPPAPHQVPGHMHPAAVDPQQQHRPDMYRAYERPPMHMRANGNHQQPAYYPQPQPMEMPDGGGGGGYDASMDQYRTHSPSQYPGARYMPCKMQESMNGGVPNGMPDAQYMQTQTEPPAGAEMPPGGQQVMYTNGGQPPPPGPPGQQGGAASPNVLFPWMRTQFDRKRGRQTYTRYQTLELEKEFHFNRYLTRRRRIEIAHALCLTERQIKIWFQNRRMKWKKENKSQDSSVKGGGARSETETSPGDP</sequence>
<dbReference type="InterPro" id="IPR001827">
    <property type="entry name" value="Homeobox_Antennapedia_CS"/>
</dbReference>
<feature type="compositionally biased region" description="Low complexity" evidence="10">
    <location>
        <begin position="222"/>
        <end position="233"/>
    </location>
</feature>
<comment type="caution">
    <text evidence="12">The sequence shown here is derived from an EMBL/GenBank/DDBJ whole genome shotgun (WGS) entry which is preliminary data.</text>
</comment>
<dbReference type="SMART" id="SM00389">
    <property type="entry name" value="HOX"/>
    <property type="match status" value="1"/>
</dbReference>
<dbReference type="OrthoDB" id="6159439at2759"/>
<evidence type="ECO:0000259" key="11">
    <source>
        <dbReference type="PROSITE" id="PS50071"/>
    </source>
</evidence>
<evidence type="ECO:0000256" key="8">
    <source>
        <dbReference type="RuleBase" id="RU000682"/>
    </source>
</evidence>
<dbReference type="PANTHER" id="PTHR45659:SF4">
    <property type="entry name" value="HOMEOBOX PROTEIN ABDOMINAL-A"/>
    <property type="match status" value="1"/>
</dbReference>
<keyword evidence="5 7" id="KW-0371">Homeobox</keyword>
<dbReference type="Proteomes" id="UP000440578">
    <property type="component" value="Unassembled WGS sequence"/>
</dbReference>
<dbReference type="InterPro" id="IPR050296">
    <property type="entry name" value="Antp_homeobox"/>
</dbReference>
<feature type="domain" description="Homeobox" evidence="11">
    <location>
        <begin position="270"/>
        <end position="330"/>
    </location>
</feature>
<dbReference type="GO" id="GO:0009952">
    <property type="term" value="P:anterior/posterior pattern specification"/>
    <property type="evidence" value="ECO:0007669"/>
    <property type="project" value="TreeGrafter"/>
</dbReference>
<dbReference type="EMBL" id="VIIS01000162">
    <property type="protein sequence ID" value="KAF0312538.1"/>
    <property type="molecule type" value="Genomic_DNA"/>
</dbReference>
<gene>
    <name evidence="12" type="primary">Antp</name>
    <name evidence="12" type="ORF">FJT64_016716</name>
</gene>
<reference evidence="12 13" key="1">
    <citation type="submission" date="2019-07" db="EMBL/GenBank/DDBJ databases">
        <title>Draft genome assembly of a fouling barnacle, Amphibalanus amphitrite (Darwin, 1854): The first reference genome for Thecostraca.</title>
        <authorList>
            <person name="Kim W."/>
        </authorList>
    </citation>
    <scope>NUCLEOTIDE SEQUENCE [LARGE SCALE GENOMIC DNA]</scope>
    <source>
        <strain evidence="12">SNU_AA5</strain>
        <tissue evidence="12">Soma without cirri and trophi</tissue>
    </source>
</reference>
<dbReference type="InterPro" id="IPR017970">
    <property type="entry name" value="Homeobox_CS"/>
</dbReference>
<dbReference type="PRINTS" id="PR00025">
    <property type="entry name" value="ANTENNAPEDIA"/>
</dbReference>
<feature type="region of interest" description="Disordered" evidence="10">
    <location>
        <begin position="103"/>
        <end position="130"/>
    </location>
</feature>
<evidence type="ECO:0000256" key="10">
    <source>
        <dbReference type="SAM" id="MobiDB-lite"/>
    </source>
</evidence>
<evidence type="ECO:0000256" key="4">
    <source>
        <dbReference type="ARBA" id="ARBA00023125"/>
    </source>
</evidence>
<dbReference type="PROSITE" id="PS50071">
    <property type="entry name" value="HOMEOBOX_2"/>
    <property type="match status" value="1"/>
</dbReference>
<proteinExistence type="inferred from homology"/>
<protein>
    <submittedName>
        <fullName evidence="12">Homeotic protein antennapedia</fullName>
    </submittedName>
</protein>
<evidence type="ECO:0000256" key="3">
    <source>
        <dbReference type="ARBA" id="ARBA00022473"/>
    </source>
</evidence>
<accession>A0A6A4XBH0</accession>
<evidence type="ECO:0000313" key="13">
    <source>
        <dbReference type="Proteomes" id="UP000440578"/>
    </source>
</evidence>
<evidence type="ECO:0000256" key="2">
    <source>
        <dbReference type="ARBA" id="ARBA00009107"/>
    </source>
</evidence>
<keyword evidence="3" id="KW-0217">Developmental protein</keyword>
<dbReference type="SUPFAM" id="SSF46689">
    <property type="entry name" value="Homeodomain-like"/>
    <property type="match status" value="1"/>
</dbReference>
<dbReference type="GO" id="GO:0000978">
    <property type="term" value="F:RNA polymerase II cis-regulatory region sequence-specific DNA binding"/>
    <property type="evidence" value="ECO:0007669"/>
    <property type="project" value="TreeGrafter"/>
</dbReference>
<feature type="compositionally biased region" description="Pro residues" evidence="10">
    <location>
        <begin position="103"/>
        <end position="113"/>
    </location>
</feature>
<dbReference type="FunFam" id="1.10.10.60:FF:000017">
    <property type="entry name" value="Homeobox protein antennapedia"/>
    <property type="match status" value="1"/>
</dbReference>
<comment type="similarity">
    <text evidence="2 9">Belongs to the Antp homeobox family.</text>
</comment>
<dbReference type="Gene3D" id="1.10.10.60">
    <property type="entry name" value="Homeodomain-like"/>
    <property type="match status" value="1"/>
</dbReference>
<dbReference type="PROSITE" id="PS00027">
    <property type="entry name" value="HOMEOBOX_1"/>
    <property type="match status" value="1"/>
</dbReference>
<feature type="region of interest" description="Disordered" evidence="10">
    <location>
        <begin position="144"/>
        <end position="173"/>
    </location>
</feature>
<evidence type="ECO:0000256" key="5">
    <source>
        <dbReference type="ARBA" id="ARBA00023155"/>
    </source>
</evidence>
<name>A0A6A4XBH0_AMPAM</name>
<dbReference type="PANTHER" id="PTHR45659">
    <property type="entry name" value="HOMEOBOX PROTEIN HOX"/>
    <property type="match status" value="1"/>
</dbReference>
<evidence type="ECO:0000313" key="12">
    <source>
        <dbReference type="EMBL" id="KAF0312538.1"/>
    </source>
</evidence>
<feature type="DNA-binding region" description="Homeobox" evidence="7">
    <location>
        <begin position="272"/>
        <end position="331"/>
    </location>
</feature>
<organism evidence="12 13">
    <name type="scientific">Amphibalanus amphitrite</name>
    <name type="common">Striped barnacle</name>
    <name type="synonym">Balanus amphitrite</name>
    <dbReference type="NCBI Taxonomy" id="1232801"/>
    <lineage>
        <taxon>Eukaryota</taxon>
        <taxon>Metazoa</taxon>
        <taxon>Ecdysozoa</taxon>
        <taxon>Arthropoda</taxon>
        <taxon>Crustacea</taxon>
        <taxon>Multicrustacea</taxon>
        <taxon>Cirripedia</taxon>
        <taxon>Thoracica</taxon>
        <taxon>Thoracicalcarea</taxon>
        <taxon>Balanomorpha</taxon>
        <taxon>Balanoidea</taxon>
        <taxon>Balanidae</taxon>
        <taxon>Amphibalaninae</taxon>
        <taxon>Amphibalanus</taxon>
    </lineage>
</organism>
<dbReference type="GO" id="GO:0005634">
    <property type="term" value="C:nucleus"/>
    <property type="evidence" value="ECO:0007669"/>
    <property type="project" value="UniProtKB-SubCell"/>
</dbReference>
<dbReference type="CDD" id="cd00086">
    <property type="entry name" value="homeodomain"/>
    <property type="match status" value="1"/>
</dbReference>